<dbReference type="Proteomes" id="UP000664534">
    <property type="component" value="Unassembled WGS sequence"/>
</dbReference>
<comment type="caution">
    <text evidence="2">The sequence shown here is derived from an EMBL/GenBank/DDBJ whole genome shotgun (WGS) entry which is preliminary data.</text>
</comment>
<feature type="compositionally biased region" description="Gly residues" evidence="1">
    <location>
        <begin position="99"/>
        <end position="131"/>
    </location>
</feature>
<feature type="region of interest" description="Disordered" evidence="1">
    <location>
        <begin position="84"/>
        <end position="132"/>
    </location>
</feature>
<accession>A0A8H3ETK1</accession>
<dbReference type="EMBL" id="CAJPDT010000010">
    <property type="protein sequence ID" value="CAF9912481.1"/>
    <property type="molecule type" value="Genomic_DNA"/>
</dbReference>
<organism evidence="2 3">
    <name type="scientific">Imshaugia aleurites</name>
    <dbReference type="NCBI Taxonomy" id="172621"/>
    <lineage>
        <taxon>Eukaryota</taxon>
        <taxon>Fungi</taxon>
        <taxon>Dikarya</taxon>
        <taxon>Ascomycota</taxon>
        <taxon>Pezizomycotina</taxon>
        <taxon>Lecanoromycetes</taxon>
        <taxon>OSLEUM clade</taxon>
        <taxon>Lecanoromycetidae</taxon>
        <taxon>Lecanorales</taxon>
        <taxon>Lecanorineae</taxon>
        <taxon>Parmeliaceae</taxon>
        <taxon>Imshaugia</taxon>
    </lineage>
</organism>
<name>A0A8H3ETK1_9LECA</name>
<feature type="region of interest" description="Disordered" evidence="1">
    <location>
        <begin position="1"/>
        <end position="23"/>
    </location>
</feature>
<keyword evidence="2" id="KW-0808">Transferase</keyword>
<keyword evidence="3" id="KW-1185">Reference proteome</keyword>
<proteinExistence type="predicted"/>
<gene>
    <name evidence="2" type="primary">NRK1_1</name>
    <name evidence="2" type="ORF">IMSHALPRED_000326</name>
</gene>
<evidence type="ECO:0000313" key="2">
    <source>
        <dbReference type="EMBL" id="CAF9912481.1"/>
    </source>
</evidence>
<protein>
    <submittedName>
        <fullName evidence="2">Ribosylnicotinamide kinase</fullName>
    </submittedName>
</protein>
<evidence type="ECO:0000313" key="3">
    <source>
        <dbReference type="Proteomes" id="UP000664534"/>
    </source>
</evidence>
<dbReference type="AlphaFoldDB" id="A0A8H3ETK1"/>
<reference evidence="2" key="1">
    <citation type="submission" date="2021-03" db="EMBL/GenBank/DDBJ databases">
        <authorList>
            <person name="Tagirdzhanova G."/>
        </authorList>
    </citation>
    <scope>NUCLEOTIDE SEQUENCE</scope>
</reference>
<dbReference type="PANTHER" id="PTHR10285">
    <property type="entry name" value="URIDINE KINASE"/>
    <property type="match status" value="1"/>
</dbReference>
<dbReference type="InterPro" id="IPR027417">
    <property type="entry name" value="P-loop_NTPase"/>
</dbReference>
<dbReference type="GO" id="GO:0016301">
    <property type="term" value="F:kinase activity"/>
    <property type="evidence" value="ECO:0007669"/>
    <property type="project" value="UniProtKB-KW"/>
</dbReference>
<feature type="compositionally biased region" description="Low complexity" evidence="1">
    <location>
        <begin position="1"/>
        <end position="12"/>
    </location>
</feature>
<sequence length="220" mass="23468">MTAPTTTTTTTTPLILALSGPTSSGKTTLAHALRALLPRTLLIHADDFYHADSLIPLSKDGFQDWDCADALDLRRLEGVLRGLKEGGKREGDSGDGGEGEGGGGDGGDLVGGVRQGNWEGGTGEDGIGVTGAGEINNERARDLFDIKILLRATYEDAKARRKRRNGYVTLEGFWIDPEGYFDMVVWMGYEREYEGLVEGGGGRGLGRCGCRMGGRGWGRG</sequence>
<dbReference type="Gene3D" id="3.40.50.300">
    <property type="entry name" value="P-loop containing nucleotide triphosphate hydrolases"/>
    <property type="match status" value="1"/>
</dbReference>
<evidence type="ECO:0000256" key="1">
    <source>
        <dbReference type="SAM" id="MobiDB-lite"/>
    </source>
</evidence>
<dbReference type="OrthoDB" id="10041966at2759"/>
<dbReference type="SUPFAM" id="SSF52540">
    <property type="entry name" value="P-loop containing nucleoside triphosphate hydrolases"/>
    <property type="match status" value="1"/>
</dbReference>
<keyword evidence="2" id="KW-0418">Kinase</keyword>